<protein>
    <submittedName>
        <fullName evidence="2">Uncharacterized protein</fullName>
    </submittedName>
</protein>
<evidence type="ECO:0000256" key="1">
    <source>
        <dbReference type="SAM" id="Phobius"/>
    </source>
</evidence>
<keyword evidence="3" id="KW-1185">Reference proteome</keyword>
<reference evidence="2 3" key="1">
    <citation type="journal article" date="2023" name="ISME J.">
        <title>Cultivation and genomic characterization of novel and ubiquitous marine nitrite-oxidizing bacteria from the Nitrospirales.</title>
        <authorList>
            <person name="Mueller A.J."/>
            <person name="Daebeler A."/>
            <person name="Herbold C.W."/>
            <person name="Kirkegaard R.H."/>
            <person name="Daims H."/>
        </authorList>
    </citation>
    <scope>NUCLEOTIDE SEQUENCE [LARGE SCALE GENOMIC DNA]</scope>
    <source>
        <strain evidence="2 3">EB</strain>
    </source>
</reference>
<proteinExistence type="predicted"/>
<gene>
    <name evidence="2" type="ORF">PPG34_15640</name>
</gene>
<evidence type="ECO:0000313" key="3">
    <source>
        <dbReference type="Proteomes" id="UP001250932"/>
    </source>
</evidence>
<feature type="transmembrane region" description="Helical" evidence="1">
    <location>
        <begin position="20"/>
        <end position="45"/>
    </location>
</feature>
<name>A0ABU3KBV1_9BACT</name>
<comment type="caution">
    <text evidence="2">The sequence shown here is derived from an EMBL/GenBank/DDBJ whole genome shotgun (WGS) entry which is preliminary data.</text>
</comment>
<accession>A0ABU3KBV1</accession>
<dbReference type="Proteomes" id="UP001250932">
    <property type="component" value="Unassembled WGS sequence"/>
</dbReference>
<evidence type="ECO:0000313" key="2">
    <source>
        <dbReference type="EMBL" id="MDT7043787.1"/>
    </source>
</evidence>
<dbReference type="EMBL" id="JAQOUE010000002">
    <property type="protein sequence ID" value="MDT7043787.1"/>
    <property type="molecule type" value="Genomic_DNA"/>
</dbReference>
<organism evidence="2 3">
    <name type="scientific">Candidatus Nitronereus thalassa</name>
    <dbReference type="NCBI Taxonomy" id="3020898"/>
    <lineage>
        <taxon>Bacteria</taxon>
        <taxon>Pseudomonadati</taxon>
        <taxon>Nitrospirota</taxon>
        <taxon>Nitrospiria</taxon>
        <taxon>Nitrospirales</taxon>
        <taxon>Nitrospiraceae</taxon>
        <taxon>Candidatus Nitronereus</taxon>
    </lineage>
</organism>
<sequence length="53" mass="6188">MPEWMTFIVELFRNGQGLPILAVLVVGILSLYLLGLILTLIFPVWRRLRDPHR</sequence>
<keyword evidence="1" id="KW-1133">Transmembrane helix</keyword>
<keyword evidence="1" id="KW-0472">Membrane</keyword>
<keyword evidence="1" id="KW-0812">Transmembrane</keyword>
<dbReference type="RefSeq" id="WP_313834380.1">
    <property type="nucleotide sequence ID" value="NZ_JAQOUE010000002.1"/>
</dbReference>